<dbReference type="InterPro" id="IPR015955">
    <property type="entry name" value="Lactate_DH/Glyco_Ohase_4_C"/>
</dbReference>
<comment type="subunit">
    <text evidence="2">Homotetramer.</text>
</comment>
<evidence type="ECO:0000256" key="5">
    <source>
        <dbReference type="ARBA" id="ARBA00023027"/>
    </source>
</evidence>
<dbReference type="AlphaFoldDB" id="A0A2T2XKU1"/>
<dbReference type="GO" id="GO:0004553">
    <property type="term" value="F:hydrolase activity, hydrolyzing O-glycosyl compounds"/>
    <property type="evidence" value="ECO:0007669"/>
    <property type="project" value="InterPro"/>
</dbReference>
<gene>
    <name evidence="13" type="ORF">C7B46_02210</name>
</gene>
<keyword evidence="9" id="KW-0408">Iron</keyword>
<comment type="similarity">
    <text evidence="1 11">Belongs to the glycosyl hydrolase 4 family.</text>
</comment>
<dbReference type="SUPFAM" id="SSF51735">
    <property type="entry name" value="NAD(P)-binding Rossmann-fold domains"/>
    <property type="match status" value="1"/>
</dbReference>
<proteinExistence type="inferred from homology"/>
<feature type="binding site" evidence="8">
    <location>
        <position position="151"/>
    </location>
    <ligand>
        <name>substrate</name>
    </ligand>
</feature>
<reference evidence="13 14" key="1">
    <citation type="journal article" date="2014" name="BMC Genomics">
        <title>Comparison of environmental and isolate Sulfobacillus genomes reveals diverse carbon, sulfur, nitrogen, and hydrogen metabolisms.</title>
        <authorList>
            <person name="Justice N.B."/>
            <person name="Norman A."/>
            <person name="Brown C.T."/>
            <person name="Singh A."/>
            <person name="Thomas B.C."/>
            <person name="Banfield J.F."/>
        </authorList>
    </citation>
    <scope>NUCLEOTIDE SEQUENCE [LARGE SCALE GENOMIC DNA]</scope>
    <source>
        <strain evidence="13">AMDSBA4</strain>
    </source>
</reference>
<dbReference type="InterPro" id="IPR019802">
    <property type="entry name" value="GlycHydrolase_4_CS"/>
</dbReference>
<dbReference type="SUPFAM" id="SSF56327">
    <property type="entry name" value="LDH C-terminal domain-like"/>
    <property type="match status" value="1"/>
</dbReference>
<evidence type="ECO:0000259" key="12">
    <source>
        <dbReference type="Pfam" id="PF11975"/>
    </source>
</evidence>
<keyword evidence="7 11" id="KW-0326">Glycosidase</keyword>
<dbReference type="PANTHER" id="PTHR32092">
    <property type="entry name" value="6-PHOSPHO-BETA-GLUCOSIDASE-RELATED"/>
    <property type="match status" value="1"/>
</dbReference>
<keyword evidence="6 9" id="KW-0464">Manganese</keyword>
<dbReference type="Gene3D" id="3.40.50.720">
    <property type="entry name" value="NAD(P)-binding Rossmann-like Domain"/>
    <property type="match status" value="1"/>
</dbReference>
<sequence length="438" mass="48535">MMGKSLKVAVIGGGSSYTPELVEGLIQHYQEFPVKELYLVDIEDGREKLEIVAALAQRMVDKASVPIRIHATLDRREAIRGADFVVTQIRVGRLDARIRDEHIPMRYGCLGQETTGAGGFAKGLRTIPVILDICRDIEELAPDAFMVNFTNPTGMVTQAVLNYSSVKNVGLCNLAIGTRMQIAQVAQVDRSLVDFEWVGINHLNWATKIRVGSDDLLEVILDKASQQSGMTVKNIPDFGWDREFLQSLGALPCSYLHYYYMTDTLLEEERLSAATVGTRGEVVQRLEKELFALYQDPQLAIKPPQLEQRGGAYYSLAAVELMASIYNDRHDVQTVNVRNGHILPYLPENASIEVNAVIDATGARPLQVQTPVTPQIRGLLQVVKAYEDLTIQAAIGGDYGAALQALTIHPLVTAGLTAKQILDDILKENRDFLPRFFQ</sequence>
<evidence type="ECO:0000256" key="7">
    <source>
        <dbReference type="ARBA" id="ARBA00023295"/>
    </source>
</evidence>
<comment type="caution">
    <text evidence="13">The sequence shown here is derived from an EMBL/GenBank/DDBJ whole genome shotgun (WGS) entry which is preliminary data.</text>
</comment>
<evidence type="ECO:0000256" key="2">
    <source>
        <dbReference type="ARBA" id="ARBA00011881"/>
    </source>
</evidence>
<dbReference type="GO" id="GO:0046872">
    <property type="term" value="F:metal ion binding"/>
    <property type="evidence" value="ECO:0007669"/>
    <property type="project" value="UniProtKB-KW"/>
</dbReference>
<dbReference type="PANTHER" id="PTHR32092:SF5">
    <property type="entry name" value="6-PHOSPHO-BETA-GLUCOSIDASE"/>
    <property type="match status" value="1"/>
</dbReference>
<dbReference type="EMBL" id="PXYW01000004">
    <property type="protein sequence ID" value="PSR35105.1"/>
    <property type="molecule type" value="Genomic_DNA"/>
</dbReference>
<evidence type="ECO:0000256" key="9">
    <source>
        <dbReference type="PIRSR" id="PIRSR601088-3"/>
    </source>
</evidence>
<dbReference type="Pfam" id="PF11975">
    <property type="entry name" value="Glyco_hydro_4C"/>
    <property type="match status" value="1"/>
</dbReference>
<evidence type="ECO:0000313" key="14">
    <source>
        <dbReference type="Proteomes" id="UP000242972"/>
    </source>
</evidence>
<evidence type="ECO:0000256" key="11">
    <source>
        <dbReference type="RuleBase" id="RU361152"/>
    </source>
</evidence>
<dbReference type="InterPro" id="IPR022616">
    <property type="entry name" value="Glyco_hydro_4_C"/>
</dbReference>
<dbReference type="PROSITE" id="PS01324">
    <property type="entry name" value="GLYCOSYL_HYDROL_F4"/>
    <property type="match status" value="1"/>
</dbReference>
<organism evidence="13 14">
    <name type="scientific">Sulfobacillus benefaciens</name>
    <dbReference type="NCBI Taxonomy" id="453960"/>
    <lineage>
        <taxon>Bacteria</taxon>
        <taxon>Bacillati</taxon>
        <taxon>Bacillota</taxon>
        <taxon>Clostridia</taxon>
        <taxon>Eubacteriales</taxon>
        <taxon>Clostridiales Family XVII. Incertae Sedis</taxon>
        <taxon>Sulfobacillus</taxon>
    </lineage>
</organism>
<evidence type="ECO:0000256" key="4">
    <source>
        <dbReference type="ARBA" id="ARBA00022801"/>
    </source>
</evidence>
<dbReference type="InterPro" id="IPR036291">
    <property type="entry name" value="NAD(P)-bd_dom_sf"/>
</dbReference>
<evidence type="ECO:0000256" key="8">
    <source>
        <dbReference type="PIRSR" id="PIRSR601088-2"/>
    </source>
</evidence>
<keyword evidence="3 9" id="KW-0479">Metal-binding</keyword>
<evidence type="ECO:0000313" key="13">
    <source>
        <dbReference type="EMBL" id="PSR35105.1"/>
    </source>
</evidence>
<dbReference type="Pfam" id="PF02056">
    <property type="entry name" value="Glyco_hydro_4"/>
    <property type="match status" value="1"/>
</dbReference>
<evidence type="ECO:0000256" key="3">
    <source>
        <dbReference type="ARBA" id="ARBA00022723"/>
    </source>
</evidence>
<dbReference type="InterPro" id="IPR001088">
    <property type="entry name" value="Glyco_hydro_4"/>
</dbReference>
<feature type="binding site" evidence="8">
    <location>
        <position position="97"/>
    </location>
    <ligand>
        <name>substrate</name>
    </ligand>
</feature>
<keyword evidence="9" id="KW-0533">Nickel</keyword>
<dbReference type="GO" id="GO:0016616">
    <property type="term" value="F:oxidoreductase activity, acting on the CH-OH group of donors, NAD or NADP as acceptor"/>
    <property type="evidence" value="ECO:0007669"/>
    <property type="project" value="InterPro"/>
</dbReference>
<dbReference type="PRINTS" id="PR00732">
    <property type="entry name" value="GLHYDRLASE4"/>
</dbReference>
<evidence type="ECO:0000256" key="1">
    <source>
        <dbReference type="ARBA" id="ARBA00010141"/>
    </source>
</evidence>
<feature type="binding site" evidence="9">
    <location>
        <position position="172"/>
    </location>
    <ligand>
        <name>Mn(2+)</name>
        <dbReference type="ChEBI" id="CHEBI:29035"/>
    </ligand>
</feature>
<evidence type="ECO:0000256" key="6">
    <source>
        <dbReference type="ARBA" id="ARBA00023211"/>
    </source>
</evidence>
<comment type="cofactor">
    <cofactor evidence="11">
        <name>NAD(+)</name>
        <dbReference type="ChEBI" id="CHEBI:57540"/>
    </cofactor>
    <text evidence="11">Binds 1 NAD(+) per subunit.</text>
</comment>
<feature type="site" description="Increases basicity of active site Tyr" evidence="10">
    <location>
        <position position="113"/>
    </location>
</feature>
<keyword evidence="5 11" id="KW-0520">NAD</keyword>
<dbReference type="Gene3D" id="3.90.110.10">
    <property type="entry name" value="Lactate dehydrogenase/glycoside hydrolase, family 4, C-terminal"/>
    <property type="match status" value="1"/>
</dbReference>
<name>A0A2T2XKU1_9FIRM</name>
<keyword evidence="4 11" id="KW-0378">Hydrolase</keyword>
<dbReference type="GO" id="GO:0005975">
    <property type="term" value="P:carbohydrate metabolic process"/>
    <property type="evidence" value="ECO:0007669"/>
    <property type="project" value="InterPro"/>
</dbReference>
<dbReference type="CDD" id="cd05296">
    <property type="entry name" value="GH4_P_beta_glucosidase"/>
    <property type="match status" value="1"/>
</dbReference>
<dbReference type="Proteomes" id="UP000242972">
    <property type="component" value="Unassembled WGS sequence"/>
</dbReference>
<evidence type="ECO:0000256" key="10">
    <source>
        <dbReference type="PIRSR" id="PIRSR601088-4"/>
    </source>
</evidence>
<feature type="binding site" evidence="9">
    <location>
        <position position="202"/>
    </location>
    <ligand>
        <name>Mn(2+)</name>
        <dbReference type="ChEBI" id="CHEBI:29035"/>
    </ligand>
</feature>
<accession>A0A2T2XKU1</accession>
<protein>
    <submittedName>
        <fullName evidence="13">6-phospho-beta-glucosidase</fullName>
    </submittedName>
</protein>
<keyword evidence="9" id="KW-0170">Cobalt</keyword>
<feature type="domain" description="Glycosyl hydrolase family 4 C-terminal" evidence="12">
    <location>
        <begin position="198"/>
        <end position="412"/>
    </location>
</feature>